<keyword evidence="5" id="KW-0675">Receptor</keyword>
<reference evidence="5" key="1">
    <citation type="submission" date="2020-08" db="EMBL/GenBank/DDBJ databases">
        <title>Multicomponent nature underlies the extraordinary mechanical properties of spider dragline silk.</title>
        <authorList>
            <person name="Kono N."/>
            <person name="Nakamura H."/>
            <person name="Mori M."/>
            <person name="Yoshida Y."/>
            <person name="Ohtoshi R."/>
            <person name="Malay A.D."/>
            <person name="Moran D.A.P."/>
            <person name="Tomita M."/>
            <person name="Numata K."/>
            <person name="Arakawa K."/>
        </authorList>
    </citation>
    <scope>NUCLEOTIDE SEQUENCE</scope>
</reference>
<keyword evidence="3" id="KW-0106">Calcium</keyword>
<dbReference type="GO" id="GO:0004930">
    <property type="term" value="F:G protein-coupled receptor activity"/>
    <property type="evidence" value="ECO:0007669"/>
    <property type="project" value="InterPro"/>
</dbReference>
<dbReference type="InterPro" id="IPR038081">
    <property type="entry name" value="CalX-like_sf"/>
</dbReference>
<evidence type="ECO:0000313" key="6">
    <source>
        <dbReference type="Proteomes" id="UP000887013"/>
    </source>
</evidence>
<dbReference type="Pfam" id="PF03160">
    <property type="entry name" value="Calx-beta"/>
    <property type="match status" value="2"/>
</dbReference>
<dbReference type="GO" id="GO:0001965">
    <property type="term" value="F:G-protein alpha-subunit binding"/>
    <property type="evidence" value="ECO:0007669"/>
    <property type="project" value="TreeGrafter"/>
</dbReference>
<organism evidence="5 6">
    <name type="scientific">Nephila pilipes</name>
    <name type="common">Giant wood spider</name>
    <name type="synonym">Nephila maculata</name>
    <dbReference type="NCBI Taxonomy" id="299642"/>
    <lineage>
        <taxon>Eukaryota</taxon>
        <taxon>Metazoa</taxon>
        <taxon>Ecdysozoa</taxon>
        <taxon>Arthropoda</taxon>
        <taxon>Chelicerata</taxon>
        <taxon>Arachnida</taxon>
        <taxon>Araneae</taxon>
        <taxon>Araneomorphae</taxon>
        <taxon>Entelegynae</taxon>
        <taxon>Araneoidea</taxon>
        <taxon>Nephilidae</taxon>
        <taxon>Nephila</taxon>
    </lineage>
</organism>
<keyword evidence="1" id="KW-0732">Signal</keyword>
<evidence type="ECO:0000259" key="4">
    <source>
        <dbReference type="SMART" id="SM00237"/>
    </source>
</evidence>
<keyword evidence="6" id="KW-1185">Reference proteome</keyword>
<dbReference type="GO" id="GO:0005737">
    <property type="term" value="C:cytoplasm"/>
    <property type="evidence" value="ECO:0007669"/>
    <property type="project" value="TreeGrafter"/>
</dbReference>
<dbReference type="PANTHER" id="PTHR46682">
    <property type="entry name" value="ADHESION G-PROTEIN COUPLED RECEPTOR V1"/>
    <property type="match status" value="1"/>
</dbReference>
<evidence type="ECO:0000256" key="1">
    <source>
        <dbReference type="ARBA" id="ARBA00022729"/>
    </source>
</evidence>
<dbReference type="InterPro" id="IPR026919">
    <property type="entry name" value="ADGRV1"/>
</dbReference>
<evidence type="ECO:0000256" key="2">
    <source>
        <dbReference type="ARBA" id="ARBA00022737"/>
    </source>
</evidence>
<dbReference type="GO" id="GO:0016020">
    <property type="term" value="C:membrane"/>
    <property type="evidence" value="ECO:0007669"/>
    <property type="project" value="InterPro"/>
</dbReference>
<dbReference type="SMART" id="SM00237">
    <property type="entry name" value="Calx_beta"/>
    <property type="match status" value="2"/>
</dbReference>
<evidence type="ECO:0000256" key="3">
    <source>
        <dbReference type="ARBA" id="ARBA00022837"/>
    </source>
</evidence>
<accession>A0A8X6T781</accession>
<dbReference type="Gene3D" id="2.60.40.2030">
    <property type="match status" value="2"/>
</dbReference>
<keyword evidence="2" id="KW-0677">Repeat</keyword>
<name>A0A8X6T781_NEPPI</name>
<gene>
    <name evidence="5" type="primary">GPR98</name>
    <name evidence="5" type="ORF">NPIL_325531</name>
</gene>
<dbReference type="SUPFAM" id="SSF141072">
    <property type="entry name" value="CalX-like"/>
    <property type="match status" value="2"/>
</dbReference>
<dbReference type="EMBL" id="BMAW01051129">
    <property type="protein sequence ID" value="GFS78829.1"/>
    <property type="molecule type" value="Genomic_DNA"/>
</dbReference>
<dbReference type="OrthoDB" id="6435896at2759"/>
<dbReference type="GO" id="GO:0071277">
    <property type="term" value="P:cellular response to calcium ion"/>
    <property type="evidence" value="ECO:0007669"/>
    <property type="project" value="TreeGrafter"/>
</dbReference>
<protein>
    <submittedName>
        <fullName evidence="5">G-protein coupled receptor 98</fullName>
    </submittedName>
</protein>
<dbReference type="AlphaFoldDB" id="A0A8X6T781"/>
<dbReference type="PANTHER" id="PTHR46682:SF1">
    <property type="entry name" value="ADHESION G-PROTEIN COUPLED RECEPTOR V1"/>
    <property type="match status" value="1"/>
</dbReference>
<comment type="caution">
    <text evidence="5">The sequence shown here is derived from an EMBL/GenBank/DDBJ whole genome shotgun (WGS) entry which is preliminary data.</text>
</comment>
<dbReference type="InterPro" id="IPR003644">
    <property type="entry name" value="Calx_beta"/>
</dbReference>
<feature type="domain" description="Calx-beta" evidence="4">
    <location>
        <begin position="113"/>
        <end position="213"/>
    </location>
</feature>
<evidence type="ECO:0000313" key="5">
    <source>
        <dbReference type="EMBL" id="GFS78829.1"/>
    </source>
</evidence>
<feature type="domain" description="Calx-beta" evidence="4">
    <location>
        <begin position="4"/>
        <end position="98"/>
    </location>
</feature>
<dbReference type="Proteomes" id="UP000887013">
    <property type="component" value="Unassembled WGS sequence"/>
</dbReference>
<dbReference type="GO" id="GO:0010855">
    <property type="term" value="F:adenylate cyclase inhibitor activity"/>
    <property type="evidence" value="ECO:0007669"/>
    <property type="project" value="TreeGrafter"/>
</dbReference>
<proteinExistence type="predicted"/>
<sequence length="323" mass="36007">MNLRPVISPPAASPGVLTFERPTITVLEGVGTAQIIVIRVNGSYSPISVRYRVVGVTTGPYAQVAGQLFFPDGVLKKVIEIPISDNNVRGPDIILNVELYEPSLKTDVMGGICALTIVDDDMIPGYLELESPQLRVPESAGSIQVKVMRREGRDGQIRIRYKTVSVTAQTNLDFSPIMGELIFENGEETKTLTVDIFDDTIREPSETFRIELFDPSTGIGVLNFRNRGSILTTEITIEDNDKKFCQDAMFHPIMESVAKQYDTSLKIEDTKRCDFSPIMECVVERSDIEPIEVSVRSHTVYSVPLFAVTTGRVLFRYLLLCFM</sequence>